<dbReference type="Gene3D" id="2.60.40.1890">
    <property type="entry name" value="PCu(A)C copper chaperone"/>
    <property type="match status" value="1"/>
</dbReference>
<organism evidence="2 3">
    <name type="scientific">Marichromatium bheemlicum</name>
    <dbReference type="NCBI Taxonomy" id="365339"/>
    <lineage>
        <taxon>Bacteria</taxon>
        <taxon>Pseudomonadati</taxon>
        <taxon>Pseudomonadota</taxon>
        <taxon>Gammaproteobacteria</taxon>
        <taxon>Chromatiales</taxon>
        <taxon>Chromatiaceae</taxon>
        <taxon>Marichromatium</taxon>
    </lineage>
</organism>
<dbReference type="Pfam" id="PF04314">
    <property type="entry name" value="PCuAC"/>
    <property type="match status" value="1"/>
</dbReference>
<dbReference type="Proteomes" id="UP000740754">
    <property type="component" value="Unassembled WGS sequence"/>
</dbReference>
<proteinExistence type="predicted"/>
<keyword evidence="3" id="KW-1185">Reference proteome</keyword>
<evidence type="ECO:0000313" key="2">
    <source>
        <dbReference type="EMBL" id="NKN32840.1"/>
    </source>
</evidence>
<dbReference type="RefSeq" id="WP_168667774.1">
    <property type="nucleotide sequence ID" value="NZ_JAAXKX010000006.1"/>
</dbReference>
<accession>A0ABX1I5I2</accession>
<dbReference type="InterPro" id="IPR036182">
    <property type="entry name" value="PCuAC_sf"/>
</dbReference>
<sequence>MRKTLLVVLLLCGLVPARATPSGGVVVADAYVRAVPPGQPNSAAFMVLDNRGGEPRALVAATSPVAEVVELHTHDEAGGMMRMRRIERIELPAGESVRLAPGGLHVMLIGLRQPLSGEVPVTLELELDDGTRIEVEAPVRAPAAGVRHHAH</sequence>
<gene>
    <name evidence="2" type="ORF">HF203_06360</name>
</gene>
<dbReference type="PANTHER" id="PTHR36302:SF1">
    <property type="entry name" value="COPPER CHAPERONE PCU(A)C"/>
    <property type="match status" value="1"/>
</dbReference>
<dbReference type="SUPFAM" id="SSF110087">
    <property type="entry name" value="DR1885-like metal-binding protein"/>
    <property type="match status" value="1"/>
</dbReference>
<dbReference type="EMBL" id="JAAXKX010000006">
    <property type="protein sequence ID" value="NKN32840.1"/>
    <property type="molecule type" value="Genomic_DNA"/>
</dbReference>
<dbReference type="PANTHER" id="PTHR36302">
    <property type="entry name" value="BLR7088 PROTEIN"/>
    <property type="match status" value="1"/>
</dbReference>
<protein>
    <submittedName>
        <fullName evidence="2">Copper chaperone PCu(A)C</fullName>
    </submittedName>
</protein>
<evidence type="ECO:0000256" key="1">
    <source>
        <dbReference type="SAM" id="SignalP"/>
    </source>
</evidence>
<name>A0ABX1I5I2_9GAMM</name>
<comment type="caution">
    <text evidence="2">The sequence shown here is derived from an EMBL/GenBank/DDBJ whole genome shotgun (WGS) entry which is preliminary data.</text>
</comment>
<evidence type="ECO:0000313" key="3">
    <source>
        <dbReference type="Proteomes" id="UP000740754"/>
    </source>
</evidence>
<reference evidence="2 3" key="1">
    <citation type="submission" date="2020-04" db="EMBL/GenBank/DDBJ databases">
        <title>Draft Whole-Genome sequence of Marichromatium bheemlicum DSM 18632, type strain.</title>
        <authorList>
            <person name="Kyndt J.A."/>
            <person name="Meyer T.E."/>
        </authorList>
    </citation>
    <scope>NUCLEOTIDE SEQUENCE [LARGE SCALE GENOMIC DNA]</scope>
    <source>
        <strain evidence="2 3">DSM 18632</strain>
    </source>
</reference>
<feature type="chain" id="PRO_5045500339" evidence="1">
    <location>
        <begin position="20"/>
        <end position="151"/>
    </location>
</feature>
<dbReference type="InterPro" id="IPR007410">
    <property type="entry name" value="LpqE-like"/>
</dbReference>
<dbReference type="InterPro" id="IPR058248">
    <property type="entry name" value="Lxx211020-like"/>
</dbReference>
<keyword evidence="1" id="KW-0732">Signal</keyword>
<feature type="signal peptide" evidence="1">
    <location>
        <begin position="1"/>
        <end position="19"/>
    </location>
</feature>